<dbReference type="Pfam" id="PF01926">
    <property type="entry name" value="MMR_HSR1"/>
    <property type="match status" value="1"/>
</dbReference>
<dbReference type="Proteomes" id="UP000623467">
    <property type="component" value="Unassembled WGS sequence"/>
</dbReference>
<comment type="caution">
    <text evidence="2">The sequence shown here is derived from an EMBL/GenBank/DDBJ whole genome shotgun (WGS) entry which is preliminary data.</text>
</comment>
<dbReference type="Gene3D" id="3.40.50.300">
    <property type="entry name" value="P-loop containing nucleotide triphosphate hydrolases"/>
    <property type="match status" value="1"/>
</dbReference>
<sequence length="439" mass="49500">MAGTQDPRPTTEEILKECPRFRILVVGKSGVGKSSLINHAFGINLATSSDQARGICRIEDEIISKHNERFVLHDSMGFEPGQTQNLVAAKQFLESHGAEVPLKDRVHAIWLCIQIPHAGGRVFETGDEEFLQLGTENMPVIVVFTQFDTLYSRMEEQLTEEECELLDEEIYELCLQRADKEFKEICVGPLTAINGSVQYARTSGLASNSPRRDQGALQNLIGITQNLVQGTVWYISAMAQRASAMEKINASIEVGMKRYWLSLGSSTELLGLKLEMCMKLLHYDITASWNFDDDKLLESDEFMNQIKSFAQLVTPPESEAKSWFSDQEGLYTLLGLAGSALIANIYMNTPEVLRFLMAYMIDLTLVLDQLFLITLDQRPARRLTTDDIDLAVKHYRMSNTATVHNKIREYANKATVAEICHSTKAEEKVKELIKEYRAK</sequence>
<dbReference type="OrthoDB" id="391988at2759"/>
<proteinExistence type="predicted"/>
<organism evidence="2 3">
    <name type="scientific">Mycena sanguinolenta</name>
    <dbReference type="NCBI Taxonomy" id="230812"/>
    <lineage>
        <taxon>Eukaryota</taxon>
        <taxon>Fungi</taxon>
        <taxon>Dikarya</taxon>
        <taxon>Basidiomycota</taxon>
        <taxon>Agaricomycotina</taxon>
        <taxon>Agaricomycetes</taxon>
        <taxon>Agaricomycetidae</taxon>
        <taxon>Agaricales</taxon>
        <taxon>Marasmiineae</taxon>
        <taxon>Mycenaceae</taxon>
        <taxon>Mycena</taxon>
    </lineage>
</organism>
<reference evidence="2" key="1">
    <citation type="submission" date="2020-05" db="EMBL/GenBank/DDBJ databases">
        <title>Mycena genomes resolve the evolution of fungal bioluminescence.</title>
        <authorList>
            <person name="Tsai I.J."/>
        </authorList>
    </citation>
    <scope>NUCLEOTIDE SEQUENCE</scope>
    <source>
        <strain evidence="2">160909Yilan</strain>
    </source>
</reference>
<dbReference type="InterPro" id="IPR006073">
    <property type="entry name" value="GTP-bd"/>
</dbReference>
<protein>
    <submittedName>
        <fullName evidence="2">G domain-containing protein</fullName>
    </submittedName>
</protein>
<evidence type="ECO:0000259" key="1">
    <source>
        <dbReference type="Pfam" id="PF01926"/>
    </source>
</evidence>
<name>A0A8H6XLP1_9AGAR</name>
<feature type="domain" description="G" evidence="1">
    <location>
        <begin position="22"/>
        <end position="145"/>
    </location>
</feature>
<accession>A0A8H6XLP1</accession>
<evidence type="ECO:0000313" key="2">
    <source>
        <dbReference type="EMBL" id="KAF7343553.1"/>
    </source>
</evidence>
<dbReference type="GO" id="GO:0005525">
    <property type="term" value="F:GTP binding"/>
    <property type="evidence" value="ECO:0007669"/>
    <property type="project" value="InterPro"/>
</dbReference>
<dbReference type="SUPFAM" id="SSF52540">
    <property type="entry name" value="P-loop containing nucleoside triphosphate hydrolases"/>
    <property type="match status" value="1"/>
</dbReference>
<keyword evidence="3" id="KW-1185">Reference proteome</keyword>
<dbReference type="AlphaFoldDB" id="A0A8H6XLP1"/>
<evidence type="ECO:0000313" key="3">
    <source>
        <dbReference type="Proteomes" id="UP000623467"/>
    </source>
</evidence>
<dbReference type="EMBL" id="JACAZH010000023">
    <property type="protein sequence ID" value="KAF7343553.1"/>
    <property type="molecule type" value="Genomic_DNA"/>
</dbReference>
<gene>
    <name evidence="2" type="ORF">MSAN_01975800</name>
</gene>
<dbReference type="InterPro" id="IPR027417">
    <property type="entry name" value="P-loop_NTPase"/>
</dbReference>